<dbReference type="EMBL" id="BARU01022779">
    <property type="protein sequence ID" value="GAH60421.1"/>
    <property type="molecule type" value="Genomic_DNA"/>
</dbReference>
<name>X1GRA7_9ZZZZ</name>
<sequence>MAGNTRGKIKEHLEGVHRNFDWSKVHLEKTLELISEHKPE</sequence>
<proteinExistence type="predicted"/>
<accession>X1GRA7</accession>
<feature type="non-terminal residue" evidence="1">
    <location>
        <position position="40"/>
    </location>
</feature>
<dbReference type="AlphaFoldDB" id="X1GRA7"/>
<evidence type="ECO:0000313" key="1">
    <source>
        <dbReference type="EMBL" id="GAH60421.1"/>
    </source>
</evidence>
<reference evidence="1" key="1">
    <citation type="journal article" date="2014" name="Front. Microbiol.">
        <title>High frequency of phylogenetically diverse reductive dehalogenase-homologous genes in deep subseafloor sedimentary metagenomes.</title>
        <authorList>
            <person name="Kawai M."/>
            <person name="Futagami T."/>
            <person name="Toyoda A."/>
            <person name="Takaki Y."/>
            <person name="Nishi S."/>
            <person name="Hori S."/>
            <person name="Arai W."/>
            <person name="Tsubouchi T."/>
            <person name="Morono Y."/>
            <person name="Uchiyama I."/>
            <person name="Ito T."/>
            <person name="Fujiyama A."/>
            <person name="Inagaki F."/>
            <person name="Takami H."/>
        </authorList>
    </citation>
    <scope>NUCLEOTIDE SEQUENCE</scope>
    <source>
        <strain evidence="1">Expedition CK06-06</strain>
    </source>
</reference>
<protein>
    <submittedName>
        <fullName evidence="1">Uncharacterized protein</fullName>
    </submittedName>
</protein>
<organism evidence="1">
    <name type="scientific">marine sediment metagenome</name>
    <dbReference type="NCBI Taxonomy" id="412755"/>
    <lineage>
        <taxon>unclassified sequences</taxon>
        <taxon>metagenomes</taxon>
        <taxon>ecological metagenomes</taxon>
    </lineage>
</organism>
<gene>
    <name evidence="1" type="ORF">S03H2_37059</name>
</gene>
<comment type="caution">
    <text evidence="1">The sequence shown here is derived from an EMBL/GenBank/DDBJ whole genome shotgun (WGS) entry which is preliminary data.</text>
</comment>